<keyword evidence="2" id="KW-1185">Reference proteome</keyword>
<gene>
    <name evidence="1" type="ORF">C2S53_004720</name>
</gene>
<dbReference type="PANTHER" id="PTHR33103">
    <property type="entry name" value="OS01G0153900 PROTEIN"/>
    <property type="match status" value="1"/>
</dbReference>
<dbReference type="AlphaFoldDB" id="A0AAD4J4Q1"/>
<comment type="caution">
    <text evidence="1">The sequence shown here is derived from an EMBL/GenBank/DDBJ whole genome shotgun (WGS) entry which is preliminary data.</text>
</comment>
<evidence type="ECO:0000313" key="1">
    <source>
        <dbReference type="EMBL" id="KAH6827114.1"/>
    </source>
</evidence>
<dbReference type="InterPro" id="IPR007750">
    <property type="entry name" value="DUF674"/>
</dbReference>
<accession>A0AAD4J4Q1</accession>
<name>A0AAD4J4Q1_PERFH</name>
<dbReference type="Pfam" id="PF05056">
    <property type="entry name" value="DUF674"/>
    <property type="match status" value="1"/>
</dbReference>
<protein>
    <recommendedName>
        <fullName evidence="3">DUF674 family protein</fullName>
    </recommendedName>
</protein>
<proteinExistence type="predicted"/>
<dbReference type="Proteomes" id="UP001190926">
    <property type="component" value="Unassembled WGS sequence"/>
</dbReference>
<evidence type="ECO:0000313" key="2">
    <source>
        <dbReference type="Proteomes" id="UP001190926"/>
    </source>
</evidence>
<dbReference type="PANTHER" id="PTHR33103:SF27">
    <property type="entry name" value="OS04G0594700 PROTEIN"/>
    <property type="match status" value="1"/>
</dbReference>
<reference evidence="1 2" key="1">
    <citation type="journal article" date="2021" name="Nat. Commun.">
        <title>Incipient diploidization of the medicinal plant Perilla within 10,000 years.</title>
        <authorList>
            <person name="Zhang Y."/>
            <person name="Shen Q."/>
            <person name="Leng L."/>
            <person name="Zhang D."/>
            <person name="Chen S."/>
            <person name="Shi Y."/>
            <person name="Ning Z."/>
            <person name="Chen S."/>
        </authorList>
    </citation>
    <scope>NUCLEOTIDE SEQUENCE [LARGE SCALE GENOMIC DNA]</scope>
    <source>
        <strain evidence="2">cv. PC099</strain>
    </source>
</reference>
<sequence length="451" mass="49776">MSESEVSKLSLNVMIDKEKSKVLFAEANGHVIDVLLSFLTLPLGKIVKILENHYGNQAPVIGSLTTLYRGLFKLDRSHFCTGGAKQMLLNPTSSFEDECRRLKLDITEAKPTKYFVCENAKCPNSRGSNVSMYSDISKCDCGKPLNREVVVVDRLASDGGGVFTIKSSSFVICDDLRVVPIESGYIQTLNNIGITDTDGAEFKRLSLGVDDIVDLLKFALIFPTPLTDFVFKNSHMRGSTTEESEPKVEAEPELLLHLIDRGGNISTSMKKIMLKIFLKKSSNSFLFAQASDEFVEFLLSLLVVPLGGVEFLLGGNTCLKNIDNLYRSVTDFIDDKYFRSPHTKSRLINPKLPHGYISENQFLPLGEEDPPDYITRIGGMGSGMKGFLTREKGICMALSVCFLNRKGVPLSDVEEMVLQISPNDALGILKASLTSTAALTDSLIDPMLQKR</sequence>
<evidence type="ECO:0008006" key="3">
    <source>
        <dbReference type="Google" id="ProtNLM"/>
    </source>
</evidence>
<dbReference type="EMBL" id="SDAM02000152">
    <property type="protein sequence ID" value="KAH6827114.1"/>
    <property type="molecule type" value="Genomic_DNA"/>
</dbReference>
<organism evidence="1 2">
    <name type="scientific">Perilla frutescens var. hirtella</name>
    <name type="common">Perilla citriodora</name>
    <name type="synonym">Perilla setoyensis</name>
    <dbReference type="NCBI Taxonomy" id="608512"/>
    <lineage>
        <taxon>Eukaryota</taxon>
        <taxon>Viridiplantae</taxon>
        <taxon>Streptophyta</taxon>
        <taxon>Embryophyta</taxon>
        <taxon>Tracheophyta</taxon>
        <taxon>Spermatophyta</taxon>
        <taxon>Magnoliopsida</taxon>
        <taxon>eudicotyledons</taxon>
        <taxon>Gunneridae</taxon>
        <taxon>Pentapetalae</taxon>
        <taxon>asterids</taxon>
        <taxon>lamiids</taxon>
        <taxon>Lamiales</taxon>
        <taxon>Lamiaceae</taxon>
        <taxon>Nepetoideae</taxon>
        <taxon>Elsholtzieae</taxon>
        <taxon>Perilla</taxon>
    </lineage>
</organism>